<dbReference type="Pfam" id="PF00069">
    <property type="entry name" value="Pkinase"/>
    <property type="match status" value="1"/>
</dbReference>
<dbReference type="PANTHER" id="PTHR44329:SF288">
    <property type="entry name" value="MITOGEN-ACTIVATED PROTEIN KINASE KINASE KINASE 20"/>
    <property type="match status" value="1"/>
</dbReference>
<dbReference type="Gene3D" id="3.30.200.20">
    <property type="entry name" value="Phosphorylase Kinase, domain 1"/>
    <property type="match status" value="1"/>
</dbReference>
<keyword evidence="3 6" id="KW-0547">Nucleotide-binding</keyword>
<dbReference type="PROSITE" id="PS00107">
    <property type="entry name" value="PROTEIN_KINASE_ATP"/>
    <property type="match status" value="1"/>
</dbReference>
<dbReference type="Gene3D" id="1.10.510.10">
    <property type="entry name" value="Transferase(Phosphotransferase) domain 1"/>
    <property type="match status" value="1"/>
</dbReference>
<accession>A0A7S3ERQ3</accession>
<dbReference type="PANTHER" id="PTHR44329">
    <property type="entry name" value="SERINE/THREONINE-PROTEIN KINASE TNNI3K-RELATED"/>
    <property type="match status" value="1"/>
</dbReference>
<evidence type="ECO:0000256" key="1">
    <source>
        <dbReference type="ARBA" id="ARBA00022527"/>
    </source>
</evidence>
<dbReference type="InterPro" id="IPR008271">
    <property type="entry name" value="Ser/Thr_kinase_AS"/>
</dbReference>
<dbReference type="InterPro" id="IPR001245">
    <property type="entry name" value="Ser-Thr/Tyr_kinase_cat_dom"/>
</dbReference>
<evidence type="ECO:0000256" key="7">
    <source>
        <dbReference type="RuleBase" id="RU000304"/>
    </source>
</evidence>
<gene>
    <name evidence="10" type="ORF">HERI1096_LOCUS1195</name>
</gene>
<dbReference type="AlphaFoldDB" id="A0A7S3ERQ3"/>
<evidence type="ECO:0000256" key="2">
    <source>
        <dbReference type="ARBA" id="ARBA00022679"/>
    </source>
</evidence>
<dbReference type="SMART" id="SM00220">
    <property type="entry name" value="S_TKc"/>
    <property type="match status" value="1"/>
</dbReference>
<comment type="similarity">
    <text evidence="7">Belongs to the protein kinase superfamily.</text>
</comment>
<feature type="compositionally biased region" description="Basic and acidic residues" evidence="8">
    <location>
        <begin position="11"/>
        <end position="21"/>
    </location>
</feature>
<name>A0A7S3ERQ3_9EUKA</name>
<evidence type="ECO:0000259" key="9">
    <source>
        <dbReference type="PROSITE" id="PS50011"/>
    </source>
</evidence>
<dbReference type="PROSITE" id="PS50011">
    <property type="entry name" value="PROTEIN_KINASE_DOM"/>
    <property type="match status" value="1"/>
</dbReference>
<dbReference type="InterPro" id="IPR000719">
    <property type="entry name" value="Prot_kinase_dom"/>
</dbReference>
<dbReference type="SUPFAM" id="SSF56112">
    <property type="entry name" value="Protein kinase-like (PK-like)"/>
    <property type="match status" value="1"/>
</dbReference>
<sequence length="479" mass="51440">MRLFRQSHGKSPKEKSTKDKSSNSLLDALDIDPALILKRCHVTLGKEIGSGAFGAVYLCEVQNWNVKVVAKKVMTNKVKPADASLLRNEVTFWAQLDHPNVIKFLGLTTEPRECHLLSERCDGGALDDECEEANKRARALPLPKVLEWMRQMASAMAHVHSMGFMHRDLKPANVLIHRGMLKVADFGLACKAPTGTACLTAETGSYRWMAPEVMRHEPYGASCDVYSFALIAWQLFALVIPFAELSPVEAAFAVADKAARPSMPSSCPAKVSKLIVSCWSPSLVDRPTFDAVVSAVEASISNRDRPLPHETAGRAAEPAAAPAVNLQTLASPTKLKVNLGASEPNSAGSSGRESWETVAPDDVLPLGRDLPLTAGMPVGMQLFSFGGPMGNDDLLRKPTAYGAARPAGAAEAFGTDPSSPKSERKRVVIDADGSLSYSDAKRASPPPPDRHGTSEARSMHRELSISTGLGTLLKVKVAD</sequence>
<dbReference type="PROSITE" id="PS00108">
    <property type="entry name" value="PROTEIN_KINASE_ST"/>
    <property type="match status" value="1"/>
</dbReference>
<evidence type="ECO:0000256" key="5">
    <source>
        <dbReference type="ARBA" id="ARBA00022840"/>
    </source>
</evidence>
<dbReference type="InterPro" id="IPR051681">
    <property type="entry name" value="Ser/Thr_Kinases-Pseudokinases"/>
</dbReference>
<feature type="region of interest" description="Disordered" evidence="8">
    <location>
        <begin position="408"/>
        <end position="463"/>
    </location>
</feature>
<dbReference type="PRINTS" id="PR00109">
    <property type="entry name" value="TYRKINASE"/>
</dbReference>
<evidence type="ECO:0000256" key="4">
    <source>
        <dbReference type="ARBA" id="ARBA00022777"/>
    </source>
</evidence>
<keyword evidence="4" id="KW-0418">Kinase</keyword>
<dbReference type="InterPro" id="IPR017441">
    <property type="entry name" value="Protein_kinase_ATP_BS"/>
</dbReference>
<keyword evidence="5 6" id="KW-0067">ATP-binding</keyword>
<keyword evidence="1 7" id="KW-0723">Serine/threonine-protein kinase</keyword>
<evidence type="ECO:0000256" key="8">
    <source>
        <dbReference type="SAM" id="MobiDB-lite"/>
    </source>
</evidence>
<organism evidence="10">
    <name type="scientific">Haptolina ericina</name>
    <dbReference type="NCBI Taxonomy" id="156174"/>
    <lineage>
        <taxon>Eukaryota</taxon>
        <taxon>Haptista</taxon>
        <taxon>Haptophyta</taxon>
        <taxon>Prymnesiophyceae</taxon>
        <taxon>Prymnesiales</taxon>
        <taxon>Prymnesiaceae</taxon>
        <taxon>Haptolina</taxon>
    </lineage>
</organism>
<evidence type="ECO:0000256" key="3">
    <source>
        <dbReference type="ARBA" id="ARBA00022741"/>
    </source>
</evidence>
<evidence type="ECO:0000256" key="6">
    <source>
        <dbReference type="PROSITE-ProRule" id="PRU10141"/>
    </source>
</evidence>
<dbReference type="GO" id="GO:0005524">
    <property type="term" value="F:ATP binding"/>
    <property type="evidence" value="ECO:0007669"/>
    <property type="project" value="UniProtKB-UniRule"/>
</dbReference>
<feature type="compositionally biased region" description="Basic and acidic residues" evidence="8">
    <location>
        <begin position="448"/>
        <end position="463"/>
    </location>
</feature>
<protein>
    <recommendedName>
        <fullName evidence="9">Protein kinase domain-containing protein</fullName>
    </recommendedName>
</protein>
<dbReference type="EMBL" id="HBHX01002193">
    <property type="protein sequence ID" value="CAE0098377.1"/>
    <property type="molecule type" value="Transcribed_RNA"/>
</dbReference>
<feature type="compositionally biased region" description="Basic residues" evidence="8">
    <location>
        <begin position="1"/>
        <end position="10"/>
    </location>
</feature>
<dbReference type="InterPro" id="IPR011009">
    <property type="entry name" value="Kinase-like_dom_sf"/>
</dbReference>
<evidence type="ECO:0000313" key="10">
    <source>
        <dbReference type="EMBL" id="CAE0098377.1"/>
    </source>
</evidence>
<reference evidence="10" key="1">
    <citation type="submission" date="2021-01" db="EMBL/GenBank/DDBJ databases">
        <authorList>
            <person name="Corre E."/>
            <person name="Pelletier E."/>
            <person name="Niang G."/>
            <person name="Scheremetjew M."/>
            <person name="Finn R."/>
            <person name="Kale V."/>
            <person name="Holt S."/>
            <person name="Cochrane G."/>
            <person name="Meng A."/>
            <person name="Brown T."/>
            <person name="Cohen L."/>
        </authorList>
    </citation>
    <scope>NUCLEOTIDE SEQUENCE</scope>
    <source>
        <strain evidence="10">CCMP281</strain>
    </source>
</reference>
<feature type="domain" description="Protein kinase" evidence="9">
    <location>
        <begin position="42"/>
        <end position="300"/>
    </location>
</feature>
<feature type="region of interest" description="Disordered" evidence="8">
    <location>
        <begin position="1"/>
        <end position="22"/>
    </location>
</feature>
<feature type="binding site" evidence="6">
    <location>
        <position position="72"/>
    </location>
    <ligand>
        <name>ATP</name>
        <dbReference type="ChEBI" id="CHEBI:30616"/>
    </ligand>
</feature>
<keyword evidence="2" id="KW-0808">Transferase</keyword>
<proteinExistence type="inferred from homology"/>
<dbReference type="GO" id="GO:0004674">
    <property type="term" value="F:protein serine/threonine kinase activity"/>
    <property type="evidence" value="ECO:0007669"/>
    <property type="project" value="UniProtKB-KW"/>
</dbReference>